<comment type="subcellular location">
    <subcellularLocation>
        <location evidence="1">Cell inner membrane</location>
        <topology evidence="1">Multi-pass membrane protein</topology>
    </subcellularLocation>
</comment>
<dbReference type="InterPro" id="IPR018227">
    <property type="entry name" value="Amino_acid_transport_2"/>
</dbReference>
<keyword evidence="2" id="KW-0813">Transport</keyword>
<proteinExistence type="predicted"/>
<dbReference type="Gene3D" id="1.20.1740.10">
    <property type="entry name" value="Amino acid/polyamine transporter I"/>
    <property type="match status" value="1"/>
</dbReference>
<evidence type="ECO:0000256" key="1">
    <source>
        <dbReference type="ARBA" id="ARBA00004429"/>
    </source>
</evidence>
<evidence type="ECO:0000256" key="2">
    <source>
        <dbReference type="ARBA" id="ARBA00022448"/>
    </source>
</evidence>
<evidence type="ECO:0000256" key="4">
    <source>
        <dbReference type="ARBA" id="ARBA00022519"/>
    </source>
</evidence>
<feature type="transmembrane region" description="Helical" evidence="9">
    <location>
        <begin position="147"/>
        <end position="164"/>
    </location>
</feature>
<evidence type="ECO:0000256" key="3">
    <source>
        <dbReference type="ARBA" id="ARBA00022475"/>
    </source>
</evidence>
<keyword evidence="3" id="KW-1003">Cell membrane</keyword>
<dbReference type="PANTHER" id="PTHR46997:SF2">
    <property type="entry name" value="TYROSINE-SPECIFIC TRANSPORT SYSTEM"/>
    <property type="match status" value="1"/>
</dbReference>
<evidence type="ECO:0000256" key="7">
    <source>
        <dbReference type="ARBA" id="ARBA00022989"/>
    </source>
</evidence>
<dbReference type="EMBL" id="LAZR01039067">
    <property type="protein sequence ID" value="KKL17923.1"/>
    <property type="molecule type" value="Genomic_DNA"/>
</dbReference>
<organism evidence="10">
    <name type="scientific">marine sediment metagenome</name>
    <dbReference type="NCBI Taxonomy" id="412755"/>
    <lineage>
        <taxon>unclassified sequences</taxon>
        <taxon>metagenomes</taxon>
        <taxon>ecological metagenomes</taxon>
    </lineage>
</organism>
<keyword evidence="6" id="KW-0029">Amino-acid transport</keyword>
<evidence type="ECO:0000313" key="10">
    <source>
        <dbReference type="EMBL" id="KKL17923.1"/>
    </source>
</evidence>
<evidence type="ECO:0008006" key="11">
    <source>
        <dbReference type="Google" id="ProtNLM"/>
    </source>
</evidence>
<dbReference type="InterPro" id="IPR013059">
    <property type="entry name" value="Trp_tyr_transpt"/>
</dbReference>
<evidence type="ECO:0000256" key="6">
    <source>
        <dbReference type="ARBA" id="ARBA00022970"/>
    </source>
</evidence>
<feature type="transmembrane region" description="Helical" evidence="9">
    <location>
        <begin position="215"/>
        <end position="234"/>
    </location>
</feature>
<feature type="transmembrane region" description="Helical" evidence="9">
    <location>
        <begin position="7"/>
        <end position="28"/>
    </location>
</feature>
<evidence type="ECO:0000256" key="9">
    <source>
        <dbReference type="SAM" id="Phobius"/>
    </source>
</evidence>
<keyword evidence="5 9" id="KW-0812">Transmembrane</keyword>
<feature type="transmembrane region" description="Helical" evidence="9">
    <location>
        <begin position="34"/>
        <end position="61"/>
    </location>
</feature>
<feature type="transmembrane region" description="Helical" evidence="9">
    <location>
        <begin position="184"/>
        <end position="203"/>
    </location>
</feature>
<feature type="transmembrane region" description="Helical" evidence="9">
    <location>
        <begin position="122"/>
        <end position="140"/>
    </location>
</feature>
<dbReference type="PANTHER" id="PTHR46997">
    <property type="entry name" value="LOW AFFINITY TRYPTOPHAN PERMEASE-RELATED"/>
    <property type="match status" value="1"/>
</dbReference>
<evidence type="ECO:0000256" key="5">
    <source>
        <dbReference type="ARBA" id="ARBA00022692"/>
    </source>
</evidence>
<reference evidence="10" key="1">
    <citation type="journal article" date="2015" name="Nature">
        <title>Complex archaea that bridge the gap between prokaryotes and eukaryotes.</title>
        <authorList>
            <person name="Spang A."/>
            <person name="Saw J.H."/>
            <person name="Jorgensen S.L."/>
            <person name="Zaremba-Niedzwiedzka K."/>
            <person name="Martijn J."/>
            <person name="Lind A.E."/>
            <person name="van Eijk R."/>
            <person name="Schleper C."/>
            <person name="Guy L."/>
            <person name="Ettema T.J."/>
        </authorList>
    </citation>
    <scope>NUCLEOTIDE SEQUENCE</scope>
</reference>
<feature type="non-terminal residue" evidence="10">
    <location>
        <position position="270"/>
    </location>
</feature>
<keyword evidence="7 9" id="KW-1133">Transmembrane helix</keyword>
<evidence type="ECO:0000256" key="8">
    <source>
        <dbReference type="ARBA" id="ARBA00023136"/>
    </source>
</evidence>
<protein>
    <recommendedName>
        <fullName evidence="11">Amino acid transporter transmembrane domain-containing protein</fullName>
    </recommendedName>
</protein>
<keyword evidence="8 9" id="KW-0472">Membrane</keyword>
<dbReference type="AlphaFoldDB" id="A0A0F9E1C9"/>
<sequence length="270" mass="30264">MKIKEFISVTLLIAGTTIGAGMLAIPLVTSAAGFLPAFVITFFVWIFMFLTGLLFLEATLWMPKDANVLSMTERFLGKRFKIISGGTFIFLYYCLMIAYFAAGAPLFASFIDAIFQITLKGWIVYAIFGLIFGVIVGVGIKLIDRVNYILMTALFISFFVLVGVGNKNVDFERFVFQNWKSVFFAAPVLFSSFGYHNVIPSLTFHFNRKPKLMRYSILVGTIIPFIIYLLWQYLIIGAVDKEIIDQTLKAGKPITEALQSITGIGWVKAL</sequence>
<dbReference type="Pfam" id="PF03222">
    <property type="entry name" value="Trp_Tyr_perm"/>
    <property type="match status" value="1"/>
</dbReference>
<keyword evidence="4" id="KW-0997">Cell inner membrane</keyword>
<feature type="transmembrane region" description="Helical" evidence="9">
    <location>
        <begin position="82"/>
        <end position="102"/>
    </location>
</feature>
<name>A0A0F9E1C9_9ZZZZ</name>
<accession>A0A0F9E1C9</accession>
<dbReference type="GO" id="GO:0003333">
    <property type="term" value="P:amino acid transmembrane transport"/>
    <property type="evidence" value="ECO:0007669"/>
    <property type="project" value="InterPro"/>
</dbReference>
<dbReference type="GO" id="GO:0005886">
    <property type="term" value="C:plasma membrane"/>
    <property type="evidence" value="ECO:0007669"/>
    <property type="project" value="UniProtKB-SubCell"/>
</dbReference>
<dbReference type="GO" id="GO:0015173">
    <property type="term" value="F:aromatic amino acid transmembrane transporter activity"/>
    <property type="evidence" value="ECO:0007669"/>
    <property type="project" value="InterPro"/>
</dbReference>
<gene>
    <name evidence="10" type="ORF">LCGC14_2480690</name>
</gene>
<comment type="caution">
    <text evidence="10">The sequence shown here is derived from an EMBL/GenBank/DDBJ whole genome shotgun (WGS) entry which is preliminary data.</text>
</comment>